<dbReference type="PANTHER" id="PTHR21286:SF0">
    <property type="entry name" value="NUCLEAR PORE COMPLEX PROTEIN NUP160"/>
    <property type="match status" value="1"/>
</dbReference>
<gene>
    <name evidence="8" type="ORF">PTSG_05167</name>
</gene>
<dbReference type="InParanoid" id="F2UAP8"/>
<dbReference type="GeneID" id="16074325"/>
<proteinExistence type="predicted"/>
<evidence type="ECO:0000313" key="9">
    <source>
        <dbReference type="Proteomes" id="UP000007799"/>
    </source>
</evidence>
<reference evidence="8" key="1">
    <citation type="submission" date="2009-08" db="EMBL/GenBank/DDBJ databases">
        <title>Annotation of Salpingoeca rosetta.</title>
        <authorList>
            <consortium name="The Broad Institute Genome Sequencing Platform"/>
            <person name="Russ C."/>
            <person name="Cuomo C."/>
            <person name="Burger G."/>
            <person name="Gray M.W."/>
            <person name="Holland P.W.H."/>
            <person name="King N."/>
            <person name="Lang F.B.F."/>
            <person name="Roger A.J."/>
            <person name="Ruiz-Trillo I."/>
            <person name="Young S.K."/>
            <person name="Zeng Q."/>
            <person name="Gargeya S."/>
            <person name="Alvarado L."/>
            <person name="Berlin A."/>
            <person name="Chapman S.B."/>
            <person name="Chen Z."/>
            <person name="Freedman E."/>
            <person name="Gellesch M."/>
            <person name="Goldberg J."/>
            <person name="Griggs A."/>
            <person name="Gujja S."/>
            <person name="Heilman E."/>
            <person name="Heiman D."/>
            <person name="Howarth C."/>
            <person name="Mehta T."/>
            <person name="Neiman D."/>
            <person name="Pearson M."/>
            <person name="Roberts A."/>
            <person name="Saif S."/>
            <person name="Shea T."/>
            <person name="Shenoy N."/>
            <person name="Sisk P."/>
            <person name="Stolte C."/>
            <person name="Sykes S."/>
            <person name="White J."/>
            <person name="Yandava C."/>
            <person name="Haas B."/>
            <person name="Nusbaum C."/>
            <person name="Birren B."/>
        </authorList>
    </citation>
    <scope>NUCLEOTIDE SEQUENCE [LARGE SCALE GENOMIC DNA]</scope>
    <source>
        <strain evidence="8">ATCC 50818</strain>
    </source>
</reference>
<dbReference type="InterPro" id="IPR056547">
    <property type="entry name" value="NUP160_helical"/>
</dbReference>
<evidence type="ECO:0000256" key="1">
    <source>
        <dbReference type="ARBA" id="ARBA00004123"/>
    </source>
</evidence>
<dbReference type="STRING" id="946362.F2UAP8"/>
<organism evidence="9">
    <name type="scientific">Salpingoeca rosetta (strain ATCC 50818 / BSB-021)</name>
    <dbReference type="NCBI Taxonomy" id="946362"/>
    <lineage>
        <taxon>Eukaryota</taxon>
        <taxon>Choanoflagellata</taxon>
        <taxon>Craspedida</taxon>
        <taxon>Salpingoecidae</taxon>
        <taxon>Salpingoeca</taxon>
    </lineage>
</organism>
<evidence type="ECO:0000259" key="6">
    <source>
        <dbReference type="Pfam" id="PF23345"/>
    </source>
</evidence>
<name>F2UAP8_SALR5</name>
<feature type="domain" description="NUP160 middle TPR" evidence="7">
    <location>
        <begin position="939"/>
        <end position="1130"/>
    </location>
</feature>
<comment type="subcellular location">
    <subcellularLocation>
        <location evidence="1">Nucleus</location>
    </subcellularLocation>
</comment>
<dbReference type="GO" id="GO:0017056">
    <property type="term" value="F:structural constituent of nuclear pore"/>
    <property type="evidence" value="ECO:0007669"/>
    <property type="project" value="TreeGrafter"/>
</dbReference>
<dbReference type="PANTHER" id="PTHR21286">
    <property type="entry name" value="NUCLEAR PORE COMPLEX PROTEIN NUP160"/>
    <property type="match status" value="1"/>
</dbReference>
<dbReference type="Proteomes" id="UP000007799">
    <property type="component" value="Unassembled WGS sequence"/>
</dbReference>
<feature type="domain" description="Nucleoporin Nup120/160 beta-propeller" evidence="5">
    <location>
        <begin position="37"/>
        <end position="490"/>
    </location>
</feature>
<dbReference type="Pfam" id="PF11715">
    <property type="entry name" value="Beta-prop_Nup120_160"/>
    <property type="match status" value="1"/>
</dbReference>
<evidence type="ECO:0000256" key="3">
    <source>
        <dbReference type="ARBA" id="ARBA00023242"/>
    </source>
</evidence>
<keyword evidence="3" id="KW-0539">Nucleus</keyword>
<feature type="domain" description="NUP160 helical" evidence="6">
    <location>
        <begin position="516"/>
        <end position="705"/>
    </location>
</feature>
<dbReference type="Pfam" id="PF23345">
    <property type="entry name" value="NUP160_helical"/>
    <property type="match status" value="1"/>
</dbReference>
<dbReference type="InterPro" id="IPR056535">
    <property type="entry name" value="TPR_NUP160_M"/>
</dbReference>
<evidence type="ECO:0000259" key="5">
    <source>
        <dbReference type="Pfam" id="PF11715"/>
    </source>
</evidence>
<dbReference type="KEGG" id="sre:PTSG_05167"/>
<dbReference type="eggNOG" id="KOG4521">
    <property type="taxonomic scope" value="Eukaryota"/>
</dbReference>
<dbReference type="InterPro" id="IPR059141">
    <property type="entry name" value="Beta-prop_Nup120_160"/>
</dbReference>
<dbReference type="GO" id="GO:0005643">
    <property type="term" value="C:nuclear pore"/>
    <property type="evidence" value="ECO:0007669"/>
    <property type="project" value="TreeGrafter"/>
</dbReference>
<evidence type="ECO:0000259" key="7">
    <source>
        <dbReference type="Pfam" id="PF23354"/>
    </source>
</evidence>
<dbReference type="FunCoup" id="F2UAP8">
    <property type="interactions" value="1423"/>
</dbReference>
<accession>F2UAP8</accession>
<keyword evidence="9" id="KW-1185">Reference proteome</keyword>
<evidence type="ECO:0000313" key="8">
    <source>
        <dbReference type="EMBL" id="EGD73464.1"/>
    </source>
</evidence>
<dbReference type="EMBL" id="GL832966">
    <property type="protein sequence ID" value="EGD73464.1"/>
    <property type="molecule type" value="Genomic_DNA"/>
</dbReference>
<sequence>MALREVRMCEWRERDDASLATDTAGMTTLVSGGTTRHLFWKVQGTRVLLQDQCHDVVAQDAEKNMEDINYCDFNAGDEIVPDISILNVDNTLLVIFVTASGTLYRLQFNTSNMHTEPYLTECTHMVTNTGCANVARVDVDEHMLVLLTSEGALYLVDATGDQQAIPLFQPAIMQRFLSFFRTSQAGEPQGDAAQAATSCFHNGTHVTLSVHHNHTLRIITTCDDKAEVQSTLAIPDLTEIDDTEAIAPENYLLDNVLLQGDRLQVALYVSAGDASQVVVLIVDLQDGMRVSVDRRILGAPAAVESLAVGLSEVAIMATTRDDDDVLTTHCAVSSLSSASLRPWTPVFKDTVLSTSLVIPPFLSAREVYADHILHGAAFSQTTLATALCTRSDLTADIVAEMSLPEIKDALVLAVEDHVRIVLAADTNTAVEARVYQEKEAECWQTLLHTCVQLEERQHRGTGIRFDVANDCLCFFTQADVRLLVPCHPLEDLYFRTDILVEEMPFDEGTAAKYPSSTRKDVHLLMRAAHDISDMLPAEVTSSFIKGPMRASEALARGLLDGSALPAATAVIDDVEAGNATLDIKMQLAPKLRGIRDISGAVSHVIHALKLRAQPALDAVRTSLSSPAAIRIISRRCAQLVETLALLSRDILVTAHIASATRDLALSGHKRFRDLPRLLRELCQLCSAYTRVHWCCTTIADQASDTTLLQRVMEMMTLADRHRGAFAPMDTEAQRREDRCASFVRGVPHWSPRAQSDWLRLGMMMEAASRIVLCAVASDLQSTTADTAPHFAFEGADGATSDTTSGACALLVSRSLLAREELSLLRDYTTVVGAGAVDVGDDAYKPTPALAALLTYTAALAHIETRAISKGVALLKSCFAQLSGIHHAVRANAIRLLPPLQFKLPQHCSDADRAQLFLLRFVEHCYRVLEQTLPPDLFSLDDELKAQYMARFQAAFELVDFLHLGVSLIEAIQDQELRDTETTIWWTRLFKYTLHLNLVDDAFMAIMNHKDEPTAKACLHQLVVCMYARNQLQRLVQLPYNSYLNEVKQILLRLAKTCDIVGVVLDDQTTYYEVLYSIFVFQHDYRTAAAMMAEFAEHLNKLAKPDDFEAASVVFSAQRDAYLSAVNALSLVRPADRWIAIEAVDTNTTDATAGTHDPAKRKRHVDDLDDESSPNTTAAPAMDEADEQCSGAAVAHTCVFSVQDLKRRYALTQAHLDLLAAKSATAVAAEYDVLRLPSAETAIRLLAHHRRFDDAAALAVAFNLHSSVEAMAPIFEQLAEQVMTLQLQPDAPCEWLGFVQRVPRGSGRDDARRARGQVAPGLTVDYGEASGASAYDRACGLLERFLRTYDSPATAYRFHAIAIDKALSSQLNLDPHAPGELPAFLTSGLMRLVDRRHSKDTLASGGDPALLMRLYARHDLLAKALGVAAELYATARQWVGGSSALNAGAAQAWGGQRAPTTVVCLPHSAVEEVKALAKKADGNKQPDVAAALEQLQTEQRKYAQRLGVVDSVADAL</sequence>
<keyword evidence="2" id="KW-0813">Transport</keyword>
<dbReference type="Pfam" id="PF23354">
    <property type="entry name" value="TPR_NUP160_120_M"/>
    <property type="match status" value="1"/>
</dbReference>
<protein>
    <submittedName>
        <fullName evidence="8">Uncharacterized protein</fullName>
    </submittedName>
</protein>
<feature type="region of interest" description="Disordered" evidence="4">
    <location>
        <begin position="1149"/>
        <end position="1183"/>
    </location>
</feature>
<evidence type="ECO:0000256" key="4">
    <source>
        <dbReference type="SAM" id="MobiDB-lite"/>
    </source>
</evidence>
<dbReference type="InterPro" id="IPR021717">
    <property type="entry name" value="Nucleoporin_Nup160"/>
</dbReference>
<dbReference type="RefSeq" id="XP_004993746.1">
    <property type="nucleotide sequence ID" value="XM_004993689.1"/>
</dbReference>
<evidence type="ECO:0000256" key="2">
    <source>
        <dbReference type="ARBA" id="ARBA00022448"/>
    </source>
</evidence>
<dbReference type="OrthoDB" id="67716at2759"/>